<evidence type="ECO:0000256" key="2">
    <source>
        <dbReference type="ARBA" id="ARBA00023043"/>
    </source>
</evidence>
<dbReference type="OrthoDB" id="10000747at2759"/>
<dbReference type="SUPFAM" id="SSF48403">
    <property type="entry name" value="Ankyrin repeat"/>
    <property type="match status" value="1"/>
</dbReference>
<sequence>MDNRDFWPYMRVAKLPEFNPLFISSSSSSPSRPPSLLSRCIDQIRIFYRYCYVHLYDIIFSTLFGYLTLNEKLYVAVHENDLFEARKLLSHGASPSYIPIDYTTIFSHIIKNKHELKNYYVEKSLFDSILANDSMLYMAVSNNNFNLVKELIDYHDYGHNGQHTEVVSLCLAVKRCYTNIVEYLIDYGHINPNDCVEPGCKHCKTHSDDIHRYQYPLYHACRQNHIKIVKYLVELKQCDINQLTTTYETCLHGAIFGAVDNRFDSSFSNQQRFEIVKYLLARSNCNPDLGLNPLCISLAHDYIYDYTSLLLSYRCNVNRLGWNLYEKKSTSEKQNNQILHSLDHPLNICLRRLCKANDNTTIADHSCHKQHALKLINDGANIYAMYNYGSTYPFLLAIQTGDKIIVEAILQNAKSYIRLDIIEPLIIACTKSYHDIVQLLVDFGFNPNTIMINQVNTKLKNPVLNEISSLDFLTYLDIYCTSSSESSIPMSSSLSPIENNRSYTYINYEQYVTPFLALSRTSPWLFHPDKYSSTMKTIENLISHISIDFTIRPNRFAFYYALLNEHMPIVYYCLANFCPIDLLNSTIDFTHSSLKTHFSYTLFHLISVCCRLTSSNRIKRILFDSYAKAILRIHTYDRISSMASVVAYMRLWLTDEDFVCDQTLFEHLLSLPYVDDLVEVYDEKTLRKLFGIYYQRFIEHKPRSRPMCTLKQICRTKIRSFSQINCEHQQVNMLKILSQLDCLPKTLQAYLCYTRIKSKLLINSLLNNEPWNTIQWM</sequence>
<reference evidence="3" key="1">
    <citation type="submission" date="2021-02" db="EMBL/GenBank/DDBJ databases">
        <authorList>
            <person name="Nowell W R."/>
        </authorList>
    </citation>
    <scope>NUCLEOTIDE SEQUENCE</scope>
</reference>
<dbReference type="Proteomes" id="UP000663832">
    <property type="component" value="Unassembled WGS sequence"/>
</dbReference>
<dbReference type="AlphaFoldDB" id="A0A813R4S3"/>
<dbReference type="InterPro" id="IPR036770">
    <property type="entry name" value="Ankyrin_rpt-contain_sf"/>
</dbReference>
<organism evidence="3 4">
    <name type="scientific">Adineta steineri</name>
    <dbReference type="NCBI Taxonomy" id="433720"/>
    <lineage>
        <taxon>Eukaryota</taxon>
        <taxon>Metazoa</taxon>
        <taxon>Spiralia</taxon>
        <taxon>Gnathifera</taxon>
        <taxon>Rotifera</taxon>
        <taxon>Eurotatoria</taxon>
        <taxon>Bdelloidea</taxon>
        <taxon>Adinetida</taxon>
        <taxon>Adinetidae</taxon>
        <taxon>Adineta</taxon>
    </lineage>
</organism>
<name>A0A813R4S3_9BILA</name>
<evidence type="ECO:0000313" key="3">
    <source>
        <dbReference type="EMBL" id="CAF0776981.1"/>
    </source>
</evidence>
<evidence type="ECO:0000313" key="4">
    <source>
        <dbReference type="Proteomes" id="UP000663832"/>
    </source>
</evidence>
<keyword evidence="1" id="KW-0677">Repeat</keyword>
<dbReference type="PANTHER" id="PTHR24198">
    <property type="entry name" value="ANKYRIN REPEAT AND PROTEIN KINASE DOMAIN-CONTAINING PROTEIN"/>
    <property type="match status" value="1"/>
</dbReference>
<dbReference type="Pfam" id="PF13606">
    <property type="entry name" value="Ank_3"/>
    <property type="match status" value="1"/>
</dbReference>
<proteinExistence type="predicted"/>
<comment type="caution">
    <text evidence="3">The sequence shown here is derived from an EMBL/GenBank/DDBJ whole genome shotgun (WGS) entry which is preliminary data.</text>
</comment>
<keyword evidence="4" id="KW-1185">Reference proteome</keyword>
<dbReference type="PANTHER" id="PTHR24198:SF165">
    <property type="entry name" value="ANKYRIN REPEAT-CONTAINING PROTEIN-RELATED"/>
    <property type="match status" value="1"/>
</dbReference>
<dbReference type="SMART" id="SM00248">
    <property type="entry name" value="ANK"/>
    <property type="match status" value="7"/>
</dbReference>
<dbReference type="Gene3D" id="1.25.40.20">
    <property type="entry name" value="Ankyrin repeat-containing domain"/>
    <property type="match status" value="2"/>
</dbReference>
<protein>
    <recommendedName>
        <fullName evidence="5">Ankyrin repeat-containing protein</fullName>
    </recommendedName>
</protein>
<evidence type="ECO:0000256" key="1">
    <source>
        <dbReference type="ARBA" id="ARBA00022737"/>
    </source>
</evidence>
<dbReference type="EMBL" id="CAJNOM010000010">
    <property type="protein sequence ID" value="CAF0776981.1"/>
    <property type="molecule type" value="Genomic_DNA"/>
</dbReference>
<gene>
    <name evidence="3" type="ORF">QVE165_LOCUS2934</name>
</gene>
<accession>A0A813R4S3</accession>
<evidence type="ECO:0008006" key="5">
    <source>
        <dbReference type="Google" id="ProtNLM"/>
    </source>
</evidence>
<keyword evidence="2" id="KW-0040">ANK repeat</keyword>
<dbReference type="InterPro" id="IPR002110">
    <property type="entry name" value="Ankyrin_rpt"/>
</dbReference>